<accession>Q0UP74</accession>
<dbReference type="AlphaFoldDB" id="Q0UP74"/>
<dbReference type="KEGG" id="pno:SNOG_06440"/>
<protein>
    <submittedName>
        <fullName evidence="1">Uncharacterized protein</fullName>
    </submittedName>
</protein>
<evidence type="ECO:0000313" key="1">
    <source>
        <dbReference type="EMBL" id="EAT86271.1"/>
    </source>
</evidence>
<dbReference type="VEuPathDB" id="FungiDB:JI435_064400"/>
<organism evidence="1 2">
    <name type="scientific">Phaeosphaeria nodorum (strain SN15 / ATCC MYA-4574 / FGSC 10173)</name>
    <name type="common">Glume blotch fungus</name>
    <name type="synonym">Parastagonospora nodorum</name>
    <dbReference type="NCBI Taxonomy" id="321614"/>
    <lineage>
        <taxon>Eukaryota</taxon>
        <taxon>Fungi</taxon>
        <taxon>Dikarya</taxon>
        <taxon>Ascomycota</taxon>
        <taxon>Pezizomycotina</taxon>
        <taxon>Dothideomycetes</taxon>
        <taxon>Pleosporomycetidae</taxon>
        <taxon>Pleosporales</taxon>
        <taxon>Pleosporineae</taxon>
        <taxon>Phaeosphaeriaceae</taxon>
        <taxon>Parastagonospora</taxon>
    </lineage>
</organism>
<name>Q0UP74_PHANO</name>
<dbReference type="Proteomes" id="UP000001055">
    <property type="component" value="Unassembled WGS sequence"/>
</dbReference>
<dbReference type="HOGENOM" id="CLU_1256444_0_0_1"/>
<gene>
    <name evidence="1" type="ORF">SNOG_06440</name>
</gene>
<reference evidence="2" key="1">
    <citation type="journal article" date="2007" name="Plant Cell">
        <title>Dothideomycete-plant interactions illuminated by genome sequencing and EST analysis of the wheat pathogen Stagonospora nodorum.</title>
        <authorList>
            <person name="Hane J.K."/>
            <person name="Lowe R.G."/>
            <person name="Solomon P.S."/>
            <person name="Tan K.C."/>
            <person name="Schoch C.L."/>
            <person name="Spatafora J.W."/>
            <person name="Crous P.W."/>
            <person name="Kodira C."/>
            <person name="Birren B.W."/>
            <person name="Galagan J.E."/>
            <person name="Torriani S.F."/>
            <person name="McDonald B.A."/>
            <person name="Oliver R.P."/>
        </authorList>
    </citation>
    <scope>NUCLEOTIDE SEQUENCE [LARGE SCALE GENOMIC DNA]</scope>
    <source>
        <strain evidence="2">SN15 / ATCC MYA-4574 / FGSC 10173</strain>
    </source>
</reference>
<dbReference type="InParanoid" id="Q0UP74"/>
<dbReference type="eggNOG" id="ENOG502T59N">
    <property type="taxonomic scope" value="Eukaryota"/>
</dbReference>
<dbReference type="OMA" id="RIVRMYK"/>
<proteinExistence type="predicted"/>
<dbReference type="EMBL" id="CH445333">
    <property type="protein sequence ID" value="EAT86271.1"/>
    <property type="molecule type" value="Genomic_DNA"/>
</dbReference>
<dbReference type="GeneID" id="5973690"/>
<dbReference type="RefSeq" id="XP_001796811.1">
    <property type="nucleotide sequence ID" value="XM_001796759.1"/>
</dbReference>
<evidence type="ECO:0000313" key="2">
    <source>
        <dbReference type="Proteomes" id="UP000001055"/>
    </source>
</evidence>
<sequence length="220" mass="25541">MSFLSFPKELRFVCRESRTEAHFQARKAGHIVRLREGLVSGGQDETTCFSHEFYFRFETDILYVPLAGRHVNHYDDSLMNGLLPHFRRAEECDASSLQHIAITKVIESGFQSGGITNSLRAFPNLVCIYLMVPDEVLEQQGQRTLFVRAAQRIMMLHRRDKQIALGKFVPVDAEFARLNHGKLEIVSKDTWKSWSELGNDWVRQKNWSVEMKEAYPEQYD</sequence>